<keyword evidence="2 4" id="KW-0238">DNA-binding</keyword>
<dbReference type="InterPro" id="IPR036271">
    <property type="entry name" value="Tet_transcr_reg_TetR-rel_C_sf"/>
</dbReference>
<evidence type="ECO:0000313" key="6">
    <source>
        <dbReference type="EMBL" id="MEE2057489.1"/>
    </source>
</evidence>
<dbReference type="InterPro" id="IPR001647">
    <property type="entry name" value="HTH_TetR"/>
</dbReference>
<evidence type="ECO:0000313" key="7">
    <source>
        <dbReference type="Proteomes" id="UP001336020"/>
    </source>
</evidence>
<dbReference type="EMBL" id="JAUTXY010000003">
    <property type="protein sequence ID" value="MEE2057489.1"/>
    <property type="molecule type" value="Genomic_DNA"/>
</dbReference>
<dbReference type="PANTHER" id="PTHR30055:SF151">
    <property type="entry name" value="TRANSCRIPTIONAL REGULATORY PROTEIN"/>
    <property type="match status" value="1"/>
</dbReference>
<dbReference type="InterPro" id="IPR050109">
    <property type="entry name" value="HTH-type_TetR-like_transc_reg"/>
</dbReference>
<gene>
    <name evidence="6" type="ORF">Q7514_08090</name>
</gene>
<keyword evidence="7" id="KW-1185">Reference proteome</keyword>
<keyword evidence="3" id="KW-0804">Transcription</keyword>
<proteinExistence type="predicted"/>
<dbReference type="PANTHER" id="PTHR30055">
    <property type="entry name" value="HTH-TYPE TRANSCRIPTIONAL REGULATOR RUTR"/>
    <property type="match status" value="1"/>
</dbReference>
<dbReference type="InterPro" id="IPR009057">
    <property type="entry name" value="Homeodomain-like_sf"/>
</dbReference>
<dbReference type="Pfam" id="PF00440">
    <property type="entry name" value="TetR_N"/>
    <property type="match status" value="1"/>
</dbReference>
<dbReference type="Pfam" id="PF02909">
    <property type="entry name" value="TetR_C_1"/>
    <property type="match status" value="1"/>
</dbReference>
<dbReference type="Proteomes" id="UP001336020">
    <property type="component" value="Unassembled WGS sequence"/>
</dbReference>
<feature type="domain" description="HTH tetR-type" evidence="5">
    <location>
        <begin position="28"/>
        <end position="88"/>
    </location>
</feature>
<dbReference type="SUPFAM" id="SSF48498">
    <property type="entry name" value="Tetracyclin repressor-like, C-terminal domain"/>
    <property type="match status" value="1"/>
</dbReference>
<dbReference type="PROSITE" id="PS50977">
    <property type="entry name" value="HTH_TETR_2"/>
    <property type="match status" value="1"/>
</dbReference>
<evidence type="ECO:0000259" key="5">
    <source>
        <dbReference type="PROSITE" id="PS50977"/>
    </source>
</evidence>
<protein>
    <submittedName>
        <fullName evidence="6">TetR/AcrR family transcriptional regulator</fullName>
    </submittedName>
</protein>
<sequence>MADTAVPDFVRRLWRLPTEPSSRGRKSVLDVDTVVNTAVRLADSHGLEAATLPKVARELSVTAMSLYRHIGSKHELLLLMVDAASEPAPAGKVASGWREGLRSWARDLWKLYQKRPWLPRVPVYRAPSGPRQIAWLERGFAQLASTDLTGKEMLAALTLLSGFVRHSALLQRELEEGREPGQAQTESQREYAAALNCVISSEQFPHTSAILTSGALGTGSDRDDEPDQDFTEGLELILDGLAARITAASRASPGSVR</sequence>
<accession>A0ABU7L7G5</accession>
<evidence type="ECO:0000256" key="3">
    <source>
        <dbReference type="ARBA" id="ARBA00023163"/>
    </source>
</evidence>
<evidence type="ECO:0000256" key="4">
    <source>
        <dbReference type="PROSITE-ProRule" id="PRU00335"/>
    </source>
</evidence>
<organism evidence="6 7">
    <name type="scientific">Rhodococcus artemisiae</name>
    <dbReference type="NCBI Taxonomy" id="714159"/>
    <lineage>
        <taxon>Bacteria</taxon>
        <taxon>Bacillati</taxon>
        <taxon>Actinomycetota</taxon>
        <taxon>Actinomycetes</taxon>
        <taxon>Mycobacteriales</taxon>
        <taxon>Nocardiaceae</taxon>
        <taxon>Rhodococcus</taxon>
    </lineage>
</organism>
<feature type="DNA-binding region" description="H-T-H motif" evidence="4">
    <location>
        <begin position="51"/>
        <end position="70"/>
    </location>
</feature>
<dbReference type="Gene3D" id="1.10.10.60">
    <property type="entry name" value="Homeodomain-like"/>
    <property type="match status" value="1"/>
</dbReference>
<name>A0ABU7L7G5_9NOCA</name>
<dbReference type="SUPFAM" id="SSF46689">
    <property type="entry name" value="Homeodomain-like"/>
    <property type="match status" value="1"/>
</dbReference>
<dbReference type="Gene3D" id="1.10.357.10">
    <property type="entry name" value="Tetracycline Repressor, domain 2"/>
    <property type="match status" value="1"/>
</dbReference>
<dbReference type="RefSeq" id="WP_330132749.1">
    <property type="nucleotide sequence ID" value="NZ_JAUTXY010000003.1"/>
</dbReference>
<reference evidence="6 7" key="1">
    <citation type="submission" date="2023-07" db="EMBL/GenBank/DDBJ databases">
        <authorList>
            <person name="Girao M."/>
            <person name="Carvalho M.F."/>
        </authorList>
    </citation>
    <scope>NUCLEOTIDE SEQUENCE [LARGE SCALE GENOMIC DNA]</scope>
    <source>
        <strain evidence="6 7">YIM65754</strain>
    </source>
</reference>
<comment type="caution">
    <text evidence="6">The sequence shown here is derived from an EMBL/GenBank/DDBJ whole genome shotgun (WGS) entry which is preliminary data.</text>
</comment>
<keyword evidence="1" id="KW-0805">Transcription regulation</keyword>
<dbReference type="InterPro" id="IPR004111">
    <property type="entry name" value="Repressor_TetR_C"/>
</dbReference>
<evidence type="ECO:0000256" key="2">
    <source>
        <dbReference type="ARBA" id="ARBA00023125"/>
    </source>
</evidence>
<evidence type="ECO:0000256" key="1">
    <source>
        <dbReference type="ARBA" id="ARBA00023015"/>
    </source>
</evidence>